<dbReference type="EMBL" id="JACRSY010000003">
    <property type="protein sequence ID" value="MBC8578515.1"/>
    <property type="molecule type" value="Genomic_DNA"/>
</dbReference>
<evidence type="ECO:0000313" key="3">
    <source>
        <dbReference type="EMBL" id="MBC8578515.1"/>
    </source>
</evidence>
<name>A0A926EGH7_9FIRM</name>
<proteinExistence type="predicted"/>
<reference evidence="3" key="1">
    <citation type="submission" date="2020-08" db="EMBL/GenBank/DDBJ databases">
        <title>Genome public.</title>
        <authorList>
            <person name="Liu C."/>
            <person name="Sun Q."/>
        </authorList>
    </citation>
    <scope>NUCLEOTIDE SEQUENCE</scope>
    <source>
        <strain evidence="3">NSJ-12</strain>
    </source>
</reference>
<protein>
    <submittedName>
        <fullName evidence="3">Polysaccharide deacetylase family protein</fullName>
    </submittedName>
</protein>
<dbReference type="CDD" id="cd10944">
    <property type="entry name" value="CE4_SmPgdA_like"/>
    <property type="match status" value="1"/>
</dbReference>
<dbReference type="PANTHER" id="PTHR10587">
    <property type="entry name" value="GLYCOSYL TRANSFERASE-RELATED"/>
    <property type="match status" value="1"/>
</dbReference>
<comment type="caution">
    <text evidence="3">The sequence shown here is derived from an EMBL/GenBank/DDBJ whole genome shotgun (WGS) entry which is preliminary data.</text>
</comment>
<dbReference type="InterPro" id="IPR011330">
    <property type="entry name" value="Glyco_hydro/deAcase_b/a-brl"/>
</dbReference>
<dbReference type="AlphaFoldDB" id="A0A926EGH7"/>
<dbReference type="Proteomes" id="UP000655830">
    <property type="component" value="Unassembled WGS sequence"/>
</dbReference>
<keyword evidence="1" id="KW-0175">Coiled coil</keyword>
<dbReference type="PROSITE" id="PS51677">
    <property type="entry name" value="NODB"/>
    <property type="match status" value="1"/>
</dbReference>
<feature type="domain" description="NodB homology" evidence="2">
    <location>
        <begin position="102"/>
        <end position="295"/>
    </location>
</feature>
<dbReference type="GO" id="GO:0016810">
    <property type="term" value="F:hydrolase activity, acting on carbon-nitrogen (but not peptide) bonds"/>
    <property type="evidence" value="ECO:0007669"/>
    <property type="project" value="InterPro"/>
</dbReference>
<dbReference type="InterPro" id="IPR050248">
    <property type="entry name" value="Polysacc_deacetylase_ArnD"/>
</dbReference>
<evidence type="ECO:0000313" key="4">
    <source>
        <dbReference type="Proteomes" id="UP000655830"/>
    </source>
</evidence>
<keyword evidence="4" id="KW-1185">Reference proteome</keyword>
<organism evidence="3 4">
    <name type="scientific">Zhenhengia yiwuensis</name>
    <dbReference type="NCBI Taxonomy" id="2763666"/>
    <lineage>
        <taxon>Bacteria</taxon>
        <taxon>Bacillati</taxon>
        <taxon>Bacillota</taxon>
        <taxon>Clostridia</taxon>
        <taxon>Lachnospirales</taxon>
        <taxon>Lachnospiraceae</taxon>
        <taxon>Zhenhengia</taxon>
    </lineage>
</organism>
<evidence type="ECO:0000256" key="1">
    <source>
        <dbReference type="SAM" id="Coils"/>
    </source>
</evidence>
<dbReference type="PANTHER" id="PTHR10587:SF125">
    <property type="entry name" value="POLYSACCHARIDE DEACETYLASE YHEN-RELATED"/>
    <property type="match status" value="1"/>
</dbReference>
<feature type="coiled-coil region" evidence="1">
    <location>
        <begin position="39"/>
        <end position="101"/>
    </location>
</feature>
<sequence>MAKKNSRTGIILLFTLLSIGLLGSTGWLMTQARGQNDILKSVQEQLKIAQAAKANLELQVQDLRTKNKQLTAQIQELNKSLQEMKDKMPEISDSLQSEENKKIAYLTFDDGPSANTIPILDFLKANHIKATFFVLKKEGYDDIYKRIVDEGHTIALHSSTHDYAQIYQNVDTFMNDMNTLSEHIKKLTGVETKIMRFPGGSNNRVSHRYGGSDVMSKIIPTVEEAGLVYYDWNVDSQDAAKGVQDTQVIINSVLSQAKYNNNAVILMHDAAAKTTTVKALPSIVEGLKEQGFVFEALTTESEPVKFN</sequence>
<dbReference type="RefSeq" id="WP_249331500.1">
    <property type="nucleotide sequence ID" value="NZ_JACRSY010000003.1"/>
</dbReference>
<accession>A0A926EGH7</accession>
<evidence type="ECO:0000259" key="2">
    <source>
        <dbReference type="PROSITE" id="PS51677"/>
    </source>
</evidence>
<gene>
    <name evidence="3" type="ORF">H8718_03065</name>
</gene>
<dbReference type="Gene3D" id="3.20.20.370">
    <property type="entry name" value="Glycoside hydrolase/deacetylase"/>
    <property type="match status" value="1"/>
</dbReference>
<dbReference type="InterPro" id="IPR002509">
    <property type="entry name" value="NODB_dom"/>
</dbReference>
<dbReference type="SUPFAM" id="SSF88713">
    <property type="entry name" value="Glycoside hydrolase/deacetylase"/>
    <property type="match status" value="1"/>
</dbReference>
<dbReference type="Pfam" id="PF01522">
    <property type="entry name" value="Polysacc_deac_1"/>
    <property type="match status" value="1"/>
</dbReference>
<dbReference type="GO" id="GO:0005975">
    <property type="term" value="P:carbohydrate metabolic process"/>
    <property type="evidence" value="ECO:0007669"/>
    <property type="project" value="InterPro"/>
</dbReference>